<gene>
    <name evidence="2" type="ORF">CCYN2B_50034</name>
</gene>
<dbReference type="EMBL" id="CDOD01000045">
    <property type="protein sequence ID" value="CEN38375.1"/>
    <property type="molecule type" value="Genomic_DNA"/>
</dbReference>
<name>A0A0B7HGK2_9FLAO</name>
<sequence>MNNLEIHICFKTEKNMNETEQIKQQFITFMQKMNAWEVVANNETEQDDEIFSNPDWQEKQTQIVREIYETHLTQKERKHGMLNAGISVRFPPEYDSDKETIISVEIKGKSAVMITERIYAGLKGERIYKLKKVDDVWKIDTAKEKSKSEDKWHSVIF</sequence>
<dbReference type="STRING" id="28189.CCYN74_30257"/>
<feature type="domain" description="NTF2 fold immunity protein" evidence="1">
    <location>
        <begin position="23"/>
        <end position="153"/>
    </location>
</feature>
<evidence type="ECO:0000313" key="2">
    <source>
        <dbReference type="EMBL" id="CEN38375.1"/>
    </source>
</evidence>
<keyword evidence="3" id="KW-1185">Reference proteome</keyword>
<proteinExistence type="predicted"/>
<reference evidence="3" key="1">
    <citation type="submission" date="2015-01" db="EMBL/GenBank/DDBJ databases">
        <authorList>
            <person name="MANFREDI Pablo"/>
        </authorList>
    </citation>
    <scope>NUCLEOTIDE SEQUENCE [LARGE SCALE GENOMIC DNA]</scope>
    <source>
        <strain evidence="3">Ccyn2B</strain>
    </source>
</reference>
<protein>
    <recommendedName>
        <fullName evidence="1">NTF2 fold immunity protein domain-containing protein</fullName>
    </recommendedName>
</protein>
<accession>A0A0B7HGK2</accession>
<dbReference type="Pfam" id="PF15655">
    <property type="entry name" value="Imm-NTF2"/>
    <property type="match status" value="1"/>
</dbReference>
<evidence type="ECO:0000259" key="1">
    <source>
        <dbReference type="Pfam" id="PF15655"/>
    </source>
</evidence>
<dbReference type="InterPro" id="IPR028049">
    <property type="entry name" value="Imm-NTF2"/>
</dbReference>
<dbReference type="Proteomes" id="UP000038055">
    <property type="component" value="Unassembled WGS sequence"/>
</dbReference>
<organism evidence="2 3">
    <name type="scientific">Capnocytophaga cynodegmi</name>
    <dbReference type="NCBI Taxonomy" id="28189"/>
    <lineage>
        <taxon>Bacteria</taxon>
        <taxon>Pseudomonadati</taxon>
        <taxon>Bacteroidota</taxon>
        <taxon>Flavobacteriia</taxon>
        <taxon>Flavobacteriales</taxon>
        <taxon>Flavobacteriaceae</taxon>
        <taxon>Capnocytophaga</taxon>
    </lineage>
</organism>
<evidence type="ECO:0000313" key="3">
    <source>
        <dbReference type="Proteomes" id="UP000038055"/>
    </source>
</evidence>
<dbReference type="eggNOG" id="ENOG5033MP9">
    <property type="taxonomic scope" value="Bacteria"/>
</dbReference>
<dbReference type="AlphaFoldDB" id="A0A0B7HGK2"/>